<keyword evidence="3" id="KW-1185">Reference proteome</keyword>
<gene>
    <name evidence="2" type="ORF">GCM10023195_83200</name>
</gene>
<evidence type="ECO:0000313" key="2">
    <source>
        <dbReference type="EMBL" id="GAA4618504.1"/>
    </source>
</evidence>
<sequence>MTVHLARFKRTAVLGLAAAAALIGPAAVCAPADAGSTPEAICGSGYHEIDQHNLNNVVTFYLMYNGSTDCQVAWKTANVGIPTEVATIIERQSDHHHVADDGKYSYYAGPVKIYAPGTCIDWGGSAGSYGYWESGWSHCR</sequence>
<feature type="chain" id="PRO_5046689285" description="Serine/threonine protein kinase" evidence="1">
    <location>
        <begin position="35"/>
        <end position="140"/>
    </location>
</feature>
<evidence type="ECO:0008006" key="4">
    <source>
        <dbReference type="Google" id="ProtNLM"/>
    </source>
</evidence>
<accession>A0ABP8TX40</accession>
<dbReference type="RefSeq" id="WP_345366700.1">
    <property type="nucleotide sequence ID" value="NZ_BAABHJ010000040.1"/>
</dbReference>
<dbReference type="EMBL" id="BAABHJ010000040">
    <property type="protein sequence ID" value="GAA4618504.1"/>
    <property type="molecule type" value="Genomic_DNA"/>
</dbReference>
<feature type="signal peptide" evidence="1">
    <location>
        <begin position="1"/>
        <end position="34"/>
    </location>
</feature>
<proteinExistence type="predicted"/>
<organism evidence="2 3">
    <name type="scientific">Actinoallomurus liliacearum</name>
    <dbReference type="NCBI Taxonomy" id="1080073"/>
    <lineage>
        <taxon>Bacteria</taxon>
        <taxon>Bacillati</taxon>
        <taxon>Actinomycetota</taxon>
        <taxon>Actinomycetes</taxon>
        <taxon>Streptosporangiales</taxon>
        <taxon>Thermomonosporaceae</taxon>
        <taxon>Actinoallomurus</taxon>
    </lineage>
</organism>
<evidence type="ECO:0000256" key="1">
    <source>
        <dbReference type="SAM" id="SignalP"/>
    </source>
</evidence>
<keyword evidence="1" id="KW-0732">Signal</keyword>
<evidence type="ECO:0000313" key="3">
    <source>
        <dbReference type="Proteomes" id="UP001500212"/>
    </source>
</evidence>
<comment type="caution">
    <text evidence="2">The sequence shown here is derived from an EMBL/GenBank/DDBJ whole genome shotgun (WGS) entry which is preliminary data.</text>
</comment>
<dbReference type="Proteomes" id="UP001500212">
    <property type="component" value="Unassembled WGS sequence"/>
</dbReference>
<name>A0ABP8TX40_9ACTN</name>
<reference evidence="3" key="1">
    <citation type="journal article" date="2019" name="Int. J. Syst. Evol. Microbiol.">
        <title>The Global Catalogue of Microorganisms (GCM) 10K type strain sequencing project: providing services to taxonomists for standard genome sequencing and annotation.</title>
        <authorList>
            <consortium name="The Broad Institute Genomics Platform"/>
            <consortium name="The Broad Institute Genome Sequencing Center for Infectious Disease"/>
            <person name="Wu L."/>
            <person name="Ma J."/>
        </authorList>
    </citation>
    <scope>NUCLEOTIDE SEQUENCE [LARGE SCALE GENOMIC DNA]</scope>
    <source>
        <strain evidence="3">JCM 17938</strain>
    </source>
</reference>
<protein>
    <recommendedName>
        <fullName evidence="4">Serine/threonine protein kinase</fullName>
    </recommendedName>
</protein>